<dbReference type="AlphaFoldDB" id="A0A7W6FHG3"/>
<sequence>MKRNPLQHLVVRLKNGQGESNGGPRGRVPFVSVHPSYLLRNPDERPKVEEMARFREDMLKIQLDMTEFGQTDSDEGRATARRAVAPPCFMRNSFAADALRDCLPSAP</sequence>
<accession>A0A7W6FHG3</accession>
<organism evidence="1 2">
    <name type="scientific">Rhizobium fabae</name>
    <dbReference type="NCBI Taxonomy" id="573179"/>
    <lineage>
        <taxon>Bacteria</taxon>
        <taxon>Pseudomonadati</taxon>
        <taxon>Pseudomonadota</taxon>
        <taxon>Alphaproteobacteria</taxon>
        <taxon>Hyphomicrobiales</taxon>
        <taxon>Rhizobiaceae</taxon>
        <taxon>Rhizobium/Agrobacterium group</taxon>
        <taxon>Rhizobium</taxon>
    </lineage>
</organism>
<proteinExistence type="predicted"/>
<dbReference type="RefSeq" id="WP_126822235.1">
    <property type="nucleotide sequence ID" value="NZ_JACIDG010000003.1"/>
</dbReference>
<name>A0A7W6FHG3_9HYPH</name>
<evidence type="ECO:0000313" key="2">
    <source>
        <dbReference type="Proteomes" id="UP000545490"/>
    </source>
</evidence>
<comment type="caution">
    <text evidence="1">The sequence shown here is derived from an EMBL/GenBank/DDBJ whole genome shotgun (WGS) entry which is preliminary data.</text>
</comment>
<protein>
    <submittedName>
        <fullName evidence="1">Uncharacterized protein</fullName>
    </submittedName>
</protein>
<evidence type="ECO:0000313" key="1">
    <source>
        <dbReference type="EMBL" id="MBB3914088.1"/>
    </source>
</evidence>
<gene>
    <name evidence="1" type="ORF">GGQ65_001358</name>
</gene>
<reference evidence="1 2" key="1">
    <citation type="submission" date="2020-08" db="EMBL/GenBank/DDBJ databases">
        <title>Genomic Encyclopedia of Type Strains, Phase IV (KMG-IV): sequencing the most valuable type-strain genomes for metagenomic binning, comparative biology and taxonomic classification.</title>
        <authorList>
            <person name="Goeker M."/>
        </authorList>
    </citation>
    <scope>NUCLEOTIDE SEQUENCE [LARGE SCALE GENOMIC DNA]</scope>
    <source>
        <strain evidence="1 2">DSM 19331</strain>
    </source>
</reference>
<dbReference type="EMBL" id="JACIDG010000003">
    <property type="protein sequence ID" value="MBB3914088.1"/>
    <property type="molecule type" value="Genomic_DNA"/>
</dbReference>
<dbReference type="Proteomes" id="UP000545490">
    <property type="component" value="Unassembled WGS sequence"/>
</dbReference>